<dbReference type="EMBL" id="JAGSOH010000213">
    <property type="protein sequence ID" value="MBR7831320.1"/>
    <property type="molecule type" value="Genomic_DNA"/>
</dbReference>
<evidence type="ECO:0000313" key="4">
    <source>
        <dbReference type="Proteomes" id="UP000676325"/>
    </source>
</evidence>
<keyword evidence="4" id="KW-1185">Reference proteome</keyword>
<dbReference type="RefSeq" id="WP_212522432.1">
    <property type="nucleotide sequence ID" value="NZ_JAGSOH010000213.1"/>
</dbReference>
<feature type="domain" description="PknH-like extracellular" evidence="2">
    <location>
        <begin position="82"/>
        <end position="239"/>
    </location>
</feature>
<organism evidence="3 4">
    <name type="scientific">Actinospica acidithermotolerans</name>
    <dbReference type="NCBI Taxonomy" id="2828514"/>
    <lineage>
        <taxon>Bacteria</taxon>
        <taxon>Bacillati</taxon>
        <taxon>Actinomycetota</taxon>
        <taxon>Actinomycetes</taxon>
        <taxon>Catenulisporales</taxon>
        <taxon>Actinospicaceae</taxon>
        <taxon>Actinospica</taxon>
    </lineage>
</organism>
<dbReference type="Proteomes" id="UP000676325">
    <property type="component" value="Unassembled WGS sequence"/>
</dbReference>
<keyword evidence="1" id="KW-0732">Signal</keyword>
<accession>A0A941EEQ3</accession>
<evidence type="ECO:0000259" key="2">
    <source>
        <dbReference type="Pfam" id="PF14032"/>
    </source>
</evidence>
<reference evidence="3" key="1">
    <citation type="submission" date="2021-04" db="EMBL/GenBank/DDBJ databases">
        <title>Genome based classification of Actinospica acidithermotolerans sp. nov., an actinobacterium isolated from an Indonesian hot spring.</title>
        <authorList>
            <person name="Kusuma A.B."/>
            <person name="Putra K.E."/>
            <person name="Nafisah S."/>
            <person name="Loh J."/>
            <person name="Nouioui I."/>
            <person name="Goodfellow M."/>
        </authorList>
    </citation>
    <scope>NUCLEOTIDE SEQUENCE</scope>
    <source>
        <strain evidence="3">MGRD01-02</strain>
    </source>
</reference>
<protein>
    <submittedName>
        <fullName evidence="3">Sensor domain-containing protein</fullName>
    </submittedName>
</protein>
<feature type="chain" id="PRO_5039280241" evidence="1">
    <location>
        <begin position="21"/>
        <end position="290"/>
    </location>
</feature>
<sequence>MKFSAGAVSAVLLAFSLAGCGSSSGKSTGGAGGSGSSNGVVVQAGSGARLSGTYDALAMWGWVPNGLYPSDIAESSNGEYDTSDKIAVNKSHDLSSMTCAQVINYAGGPGYGEEAFLVDTGQNSAGTQLYSYTVWEFPTAAEASEFVKAEAARFASCGSFSANESGTTVQESTSVGASANAQVAAANTAVDLRLTASAAGRTNAGDLVLAADGNIVVGASSSSLGSAQIPTEVANDAMAEEILQAFTTQEAVAVQASAGEASAAASGAATSPGAQIRLYSTDAVRFGGAS</sequence>
<dbReference type="PROSITE" id="PS51257">
    <property type="entry name" value="PROKAR_LIPOPROTEIN"/>
    <property type="match status" value="1"/>
</dbReference>
<dbReference type="Gene3D" id="3.40.1000.70">
    <property type="entry name" value="PknH-like extracellular domain"/>
    <property type="match status" value="1"/>
</dbReference>
<gene>
    <name evidence="3" type="ORF">KDK95_33760</name>
</gene>
<dbReference type="Pfam" id="PF14032">
    <property type="entry name" value="PknH_C"/>
    <property type="match status" value="1"/>
</dbReference>
<proteinExistence type="predicted"/>
<comment type="caution">
    <text evidence="3">The sequence shown here is derived from an EMBL/GenBank/DDBJ whole genome shotgun (WGS) entry which is preliminary data.</text>
</comment>
<name>A0A941EEQ3_9ACTN</name>
<evidence type="ECO:0000313" key="3">
    <source>
        <dbReference type="EMBL" id="MBR7831320.1"/>
    </source>
</evidence>
<dbReference type="AlphaFoldDB" id="A0A941EEQ3"/>
<feature type="signal peptide" evidence="1">
    <location>
        <begin position="1"/>
        <end position="20"/>
    </location>
</feature>
<dbReference type="InterPro" id="IPR038232">
    <property type="entry name" value="PknH-like_Extracell_sf"/>
</dbReference>
<evidence type="ECO:0000256" key="1">
    <source>
        <dbReference type="SAM" id="SignalP"/>
    </source>
</evidence>
<dbReference type="InterPro" id="IPR026954">
    <property type="entry name" value="PknH-like_Extracell"/>
</dbReference>